<evidence type="ECO:0000256" key="1">
    <source>
        <dbReference type="SAM" id="SignalP"/>
    </source>
</evidence>
<dbReference type="GO" id="GO:0007155">
    <property type="term" value="P:cell adhesion"/>
    <property type="evidence" value="ECO:0007669"/>
    <property type="project" value="InterPro"/>
</dbReference>
<comment type="caution">
    <text evidence="2">The sequence shown here is derived from an EMBL/GenBank/DDBJ whole genome shotgun (WGS) entry which is preliminary data.</text>
</comment>
<dbReference type="InterPro" id="IPR036937">
    <property type="entry name" value="Adhesion_dom_fimbrial_sf"/>
</dbReference>
<proteinExistence type="predicted"/>
<reference evidence="2" key="2">
    <citation type="submission" date="2020-02" db="EMBL/GenBank/DDBJ databases">
        <authorList>
            <consortium name="NCBI Pathogen Detection Project"/>
        </authorList>
    </citation>
    <scope>NUCLEOTIDE SEQUENCE</scope>
    <source>
        <strain evidence="2">MA.CK_00/00002125</strain>
    </source>
</reference>
<reference evidence="2" key="1">
    <citation type="journal article" date="2018" name="Genome Biol.">
        <title>SKESA: strategic k-mer extension for scrupulous assemblies.</title>
        <authorList>
            <person name="Souvorov A."/>
            <person name="Agarwala R."/>
            <person name="Lipman D.J."/>
        </authorList>
    </citation>
    <scope>NUCLEOTIDE SEQUENCE</scope>
    <source>
        <strain evidence="2">MA.CK_00/00002125</strain>
    </source>
</reference>
<feature type="chain" id="PRO_5028391885" description="Fimbrial protein" evidence="1">
    <location>
        <begin position="27"/>
        <end position="218"/>
    </location>
</feature>
<protein>
    <recommendedName>
        <fullName evidence="3">Fimbrial protein</fullName>
    </recommendedName>
</protein>
<keyword evidence="1" id="KW-0732">Signal</keyword>
<sequence>MKPSVKKIVLAVAACSTFAGAPAAMASAGANPQLPSVNNQSTSGLTMHIVSTITKSTCNIRPYTPAGADATTLNLGVVQPSPASVDVHFFLKPENGCTAGIANSSPQANDKATLAEITWEGAGLTDHGLANMYGTAKGVHAELKALSGGGRAATIASGSSVAADAVVKTGFQTVSYDTILNGDIPLPFEYAVRIASDDGQNMKSGTFDTDVSYTVAYQ</sequence>
<evidence type="ECO:0000313" key="2">
    <source>
        <dbReference type="EMBL" id="HAG0015857.1"/>
    </source>
</evidence>
<dbReference type="EMBL" id="DAAWYJ010000013">
    <property type="protein sequence ID" value="HAG0015857.1"/>
    <property type="molecule type" value="Genomic_DNA"/>
</dbReference>
<dbReference type="Gene3D" id="2.60.40.1090">
    <property type="entry name" value="Fimbrial-type adhesion domain"/>
    <property type="match status" value="1"/>
</dbReference>
<evidence type="ECO:0008006" key="3">
    <source>
        <dbReference type="Google" id="ProtNLM"/>
    </source>
</evidence>
<dbReference type="AlphaFoldDB" id="A0A756I3D1"/>
<organism evidence="2">
    <name type="scientific">Salmonella enterica</name>
    <name type="common">Salmonella choleraesuis</name>
    <dbReference type="NCBI Taxonomy" id="28901"/>
    <lineage>
        <taxon>Bacteria</taxon>
        <taxon>Pseudomonadati</taxon>
        <taxon>Pseudomonadota</taxon>
        <taxon>Gammaproteobacteria</taxon>
        <taxon>Enterobacterales</taxon>
        <taxon>Enterobacteriaceae</taxon>
        <taxon>Salmonella</taxon>
    </lineage>
</organism>
<dbReference type="SUPFAM" id="SSF49401">
    <property type="entry name" value="Bacterial adhesins"/>
    <property type="match status" value="1"/>
</dbReference>
<accession>A0A756I3D1</accession>
<feature type="signal peptide" evidence="1">
    <location>
        <begin position="1"/>
        <end position="26"/>
    </location>
</feature>
<dbReference type="GO" id="GO:0009289">
    <property type="term" value="C:pilus"/>
    <property type="evidence" value="ECO:0007669"/>
    <property type="project" value="InterPro"/>
</dbReference>
<dbReference type="InterPro" id="IPR008966">
    <property type="entry name" value="Adhesion_dom_sf"/>
</dbReference>
<name>A0A756I3D1_SALER</name>
<gene>
    <name evidence="2" type="ORF">G8O67_003161</name>
</gene>